<organism evidence="10 11">
    <name type="scientific">Actinoplanes derwentensis</name>
    <dbReference type="NCBI Taxonomy" id="113562"/>
    <lineage>
        <taxon>Bacteria</taxon>
        <taxon>Bacillati</taxon>
        <taxon>Actinomycetota</taxon>
        <taxon>Actinomycetes</taxon>
        <taxon>Micromonosporales</taxon>
        <taxon>Micromonosporaceae</taxon>
        <taxon>Actinoplanes</taxon>
    </lineage>
</organism>
<evidence type="ECO:0000313" key="11">
    <source>
        <dbReference type="Proteomes" id="UP000198688"/>
    </source>
</evidence>
<dbReference type="InterPro" id="IPR006707">
    <property type="entry name" value="T7SS_EccD"/>
</dbReference>
<dbReference type="Gene3D" id="3.10.20.90">
    <property type="entry name" value="Phosphatidylinositol 3-kinase Catalytic Subunit, Chain A, domain 1"/>
    <property type="match status" value="1"/>
</dbReference>
<dbReference type="GO" id="GO:0005886">
    <property type="term" value="C:plasma membrane"/>
    <property type="evidence" value="ECO:0007669"/>
    <property type="project" value="UniProtKB-SubCell"/>
</dbReference>
<feature type="transmembrane region" description="Helical" evidence="8">
    <location>
        <begin position="483"/>
        <end position="503"/>
    </location>
</feature>
<name>A0A1H2CXX1_9ACTN</name>
<dbReference type="Proteomes" id="UP000198688">
    <property type="component" value="Chromosome I"/>
</dbReference>
<dbReference type="AlphaFoldDB" id="A0A1H2CXX1"/>
<dbReference type="PIRSF" id="PIRSF017804">
    <property type="entry name" value="Secretion_EccD1"/>
    <property type="match status" value="1"/>
</dbReference>
<feature type="transmembrane region" description="Helical" evidence="8">
    <location>
        <begin position="268"/>
        <end position="288"/>
    </location>
</feature>
<sequence length="507" mass="50873">MLGKVLSIPQPRGPLMWINPRSQAVDNRKDYQVSVGLARVTISAPQRRVDVALPEQVPLAELLPEVLRYAGEGLADEGERHGGWVLRRGDGVVLATGQGLHPQGVRDGEVLHLVPAGESWPELEYDDVVEAIAEGARRRGGVWTPASSRTASLAAAAVPLGLGLPALLASSAKGNWPGIAGLAVAVLLALIGTVASRAFGDGRAGVALGGYALPYAFAGGATLVTSYDKGGVLSPVPWLGGPELLAGSVAILLISALAGAGVAAGARFFTAGATVGLLGALTAATGLFTDAAGGAAVLISVLICGIGVLPLLAVRFGRTPLPPVSLPPGTDAPSTVEDPFRQSTGDSVRRLPQRAAVFAAVTRTDELLAGMLLGHAVLAVGAFAVLATDGSWASRALLGVGAASLLLRSRLFVSRRHRVPVLTAGLAGGAALGLDLLTDAGSALPAVIAGAVAVALITVAAGAQYADKPPSPYLGRAADVVDALVVVSVIPVACAVIGLYGAVSGIG</sequence>
<keyword evidence="5 8" id="KW-1133">Transmembrane helix</keyword>
<keyword evidence="3" id="KW-1003">Cell membrane</keyword>
<comment type="similarity">
    <text evidence="2">Belongs to the EccD/Snm4 family.</text>
</comment>
<feature type="transmembrane region" description="Helical" evidence="8">
    <location>
        <begin position="178"/>
        <end position="199"/>
    </location>
</feature>
<evidence type="ECO:0000259" key="9">
    <source>
        <dbReference type="Pfam" id="PF19053"/>
    </source>
</evidence>
<accession>A0A1H2CXX1</accession>
<evidence type="ECO:0000256" key="8">
    <source>
        <dbReference type="SAM" id="Phobius"/>
    </source>
</evidence>
<keyword evidence="6 8" id="KW-0472">Membrane</keyword>
<dbReference type="Pfam" id="PF19053">
    <property type="entry name" value="EccD"/>
    <property type="match status" value="1"/>
</dbReference>
<dbReference type="NCBIfam" id="TIGR03920">
    <property type="entry name" value="T7SS_EccD"/>
    <property type="match status" value="1"/>
</dbReference>
<proteinExistence type="inferred from homology"/>
<feature type="transmembrane region" description="Helical" evidence="8">
    <location>
        <begin position="367"/>
        <end position="386"/>
    </location>
</feature>
<feature type="region of interest" description="Disordered" evidence="7">
    <location>
        <begin position="325"/>
        <end position="346"/>
    </location>
</feature>
<dbReference type="STRING" id="113562.SAMN04489716_7262"/>
<evidence type="ECO:0000256" key="5">
    <source>
        <dbReference type="ARBA" id="ARBA00022989"/>
    </source>
</evidence>
<feature type="transmembrane region" description="Helical" evidence="8">
    <location>
        <begin position="153"/>
        <end position="172"/>
    </location>
</feature>
<evidence type="ECO:0000256" key="6">
    <source>
        <dbReference type="ARBA" id="ARBA00023136"/>
    </source>
</evidence>
<dbReference type="EMBL" id="LT629758">
    <property type="protein sequence ID" value="SDT75313.1"/>
    <property type="molecule type" value="Genomic_DNA"/>
</dbReference>
<evidence type="ECO:0000256" key="1">
    <source>
        <dbReference type="ARBA" id="ARBA00004651"/>
    </source>
</evidence>
<feature type="transmembrane region" description="Helical" evidence="8">
    <location>
        <begin position="206"/>
        <end position="224"/>
    </location>
</feature>
<evidence type="ECO:0000256" key="7">
    <source>
        <dbReference type="SAM" id="MobiDB-lite"/>
    </source>
</evidence>
<evidence type="ECO:0000256" key="3">
    <source>
        <dbReference type="ARBA" id="ARBA00022475"/>
    </source>
</evidence>
<feature type="transmembrane region" description="Helical" evidence="8">
    <location>
        <begin position="443"/>
        <end position="463"/>
    </location>
</feature>
<reference evidence="10 11" key="1">
    <citation type="submission" date="2016-10" db="EMBL/GenBank/DDBJ databases">
        <authorList>
            <person name="de Groot N.N."/>
        </authorList>
    </citation>
    <scope>NUCLEOTIDE SEQUENCE [LARGE SCALE GENOMIC DNA]</scope>
    <source>
        <strain evidence="10 11">DSM 43941</strain>
    </source>
</reference>
<dbReference type="Pfam" id="PF08817">
    <property type="entry name" value="YukD"/>
    <property type="match status" value="1"/>
</dbReference>
<evidence type="ECO:0000256" key="2">
    <source>
        <dbReference type="ARBA" id="ARBA00006162"/>
    </source>
</evidence>
<feature type="domain" description="EccD-like transmembrane" evidence="9">
    <location>
        <begin position="148"/>
        <end position="505"/>
    </location>
</feature>
<keyword evidence="4 8" id="KW-0812">Transmembrane</keyword>
<protein>
    <submittedName>
        <fullName evidence="10">Type VII secretion integral membrane protein EccD</fullName>
    </submittedName>
</protein>
<feature type="transmembrane region" description="Helical" evidence="8">
    <location>
        <begin position="244"/>
        <end position="263"/>
    </location>
</feature>
<dbReference type="InterPro" id="IPR044049">
    <property type="entry name" value="EccD_transm"/>
</dbReference>
<evidence type="ECO:0000313" key="10">
    <source>
        <dbReference type="EMBL" id="SDT75313.1"/>
    </source>
</evidence>
<gene>
    <name evidence="10" type="ORF">SAMN04489716_7262</name>
</gene>
<dbReference type="InterPro" id="IPR024962">
    <property type="entry name" value="YukD-like"/>
</dbReference>
<keyword evidence="11" id="KW-1185">Reference proteome</keyword>
<evidence type="ECO:0000256" key="4">
    <source>
        <dbReference type="ARBA" id="ARBA00022692"/>
    </source>
</evidence>
<feature type="transmembrane region" description="Helical" evidence="8">
    <location>
        <begin position="294"/>
        <end position="314"/>
    </location>
</feature>
<comment type="subcellular location">
    <subcellularLocation>
        <location evidence="1">Cell membrane</location>
        <topology evidence="1">Multi-pass membrane protein</topology>
    </subcellularLocation>
</comment>